<comment type="caution">
    <text evidence="1">The sequence shown here is derived from an EMBL/GenBank/DDBJ whole genome shotgun (WGS) entry which is preliminary data.</text>
</comment>
<dbReference type="Proteomes" id="UP000623129">
    <property type="component" value="Unassembled WGS sequence"/>
</dbReference>
<sequence length="135" mass="16054">MKRYITEYRLAKKKQEIKHIKMQYLYQSTNSKLKWACLQINPKKRREKRSPLIGLGPSLLLTYHPLLCTCHPPNRLHLRLARIPPAFRFHTTATWRRLMSPPLLRLRRRHARARIRMRRTARLCRAGAARAAQAP</sequence>
<reference evidence="1" key="1">
    <citation type="submission" date="2020-01" db="EMBL/GenBank/DDBJ databases">
        <title>Genome sequence of Kobresia littledalei, the first chromosome-level genome in the family Cyperaceae.</title>
        <authorList>
            <person name="Qu G."/>
        </authorList>
    </citation>
    <scope>NUCLEOTIDE SEQUENCE</scope>
    <source>
        <strain evidence="1">C.B.Clarke</strain>
        <tissue evidence="1">Leaf</tissue>
    </source>
</reference>
<evidence type="ECO:0000313" key="2">
    <source>
        <dbReference type="Proteomes" id="UP000623129"/>
    </source>
</evidence>
<keyword evidence="2" id="KW-1185">Reference proteome</keyword>
<proteinExistence type="predicted"/>
<protein>
    <submittedName>
        <fullName evidence="1">Uncharacterized protein</fullName>
    </submittedName>
</protein>
<dbReference type="EMBL" id="SWLB01000014">
    <property type="protein sequence ID" value="KAF3329672.1"/>
    <property type="molecule type" value="Genomic_DNA"/>
</dbReference>
<name>A0A833QZG0_9POAL</name>
<gene>
    <name evidence="1" type="ORF">FCM35_KLT05003</name>
</gene>
<dbReference type="AlphaFoldDB" id="A0A833QZG0"/>
<evidence type="ECO:0000313" key="1">
    <source>
        <dbReference type="EMBL" id="KAF3329672.1"/>
    </source>
</evidence>
<organism evidence="1 2">
    <name type="scientific">Carex littledalei</name>
    <dbReference type="NCBI Taxonomy" id="544730"/>
    <lineage>
        <taxon>Eukaryota</taxon>
        <taxon>Viridiplantae</taxon>
        <taxon>Streptophyta</taxon>
        <taxon>Embryophyta</taxon>
        <taxon>Tracheophyta</taxon>
        <taxon>Spermatophyta</taxon>
        <taxon>Magnoliopsida</taxon>
        <taxon>Liliopsida</taxon>
        <taxon>Poales</taxon>
        <taxon>Cyperaceae</taxon>
        <taxon>Cyperoideae</taxon>
        <taxon>Cariceae</taxon>
        <taxon>Carex</taxon>
        <taxon>Carex subgen. Euthyceras</taxon>
    </lineage>
</organism>
<accession>A0A833QZG0</accession>